<feature type="compositionally biased region" description="Low complexity" evidence="1">
    <location>
        <begin position="116"/>
        <end position="168"/>
    </location>
</feature>
<dbReference type="InterPro" id="IPR006135">
    <property type="entry name" value="T3SS_substrate_exporter"/>
</dbReference>
<dbReference type="Pfam" id="PF01312">
    <property type="entry name" value="Bac_export_2"/>
    <property type="match status" value="1"/>
</dbReference>
<dbReference type="PANTHER" id="PTHR30531:SF12">
    <property type="entry name" value="FLAGELLAR BIOSYNTHETIC PROTEIN FLHB"/>
    <property type="match status" value="1"/>
</dbReference>
<evidence type="ECO:0000313" key="2">
    <source>
        <dbReference type="EMBL" id="KAF4325645.1"/>
    </source>
</evidence>
<evidence type="ECO:0000256" key="1">
    <source>
        <dbReference type="SAM" id="MobiDB-lite"/>
    </source>
</evidence>
<feature type="compositionally biased region" description="Low complexity" evidence="1">
    <location>
        <begin position="75"/>
        <end position="87"/>
    </location>
</feature>
<comment type="caution">
    <text evidence="2">The sequence shown here is derived from an EMBL/GenBank/DDBJ whole genome shotgun (WGS) entry which is preliminary data.</text>
</comment>
<dbReference type="EMBL" id="AOFI03000003">
    <property type="protein sequence ID" value="KAF4325645.1"/>
    <property type="molecule type" value="Genomic_DNA"/>
</dbReference>
<gene>
    <name evidence="2" type="ORF">G195_000626</name>
</gene>
<organism evidence="2 3">
    <name type="scientific">Phytophthora kernoviae 00238/432</name>
    <dbReference type="NCBI Taxonomy" id="1284355"/>
    <lineage>
        <taxon>Eukaryota</taxon>
        <taxon>Sar</taxon>
        <taxon>Stramenopiles</taxon>
        <taxon>Oomycota</taxon>
        <taxon>Peronosporomycetes</taxon>
        <taxon>Peronosporales</taxon>
        <taxon>Peronosporaceae</taxon>
        <taxon>Phytophthora</taxon>
    </lineage>
</organism>
<sequence>MKSGAGNIETAGKVGAGIPAGTGIPGESPRTSDAGVAGSRPGTPGAAVDTAAGRVITGQPEGNAAGRVDGRGETPAAAGHSAAAGQAAPAAPSAAQLAPKLLALLDALRSASTAAPAQPGAATQAAPASQGGQAAAAAGGVPQPLPAGADALPAGGSAAAPAGAAAAPVTHEGDPWVGRVLKLLGAEHEQQAVHGAAAQARVGDVASPGTADSLKGLLLQLASSDGAPAALKDAAGQAVQFLTGQQLLLTTDRSAAFAQMHWFIPITGPDGEETASVQIQSRRGQRGELDASNCRLWFDLDMKSLGPTLVDVHVVNNIVSLRVLNDREGMGSLLESGREEIHRALDKLGYQLLTFKAEPWPDSQPDLISKKAVALKYVPGESEAPVVVAKGRGKVAEAILDKAKENGVPVQEDAALVEVLSKLDLDEQIPSELYQLVAEVLTYIYRADRLASGREEEDSW</sequence>
<feature type="region of interest" description="Disordered" evidence="1">
    <location>
        <begin position="1"/>
        <end position="87"/>
    </location>
</feature>
<dbReference type="AlphaFoldDB" id="A0A8J4SKH5"/>
<dbReference type="Gene3D" id="3.40.1690.10">
    <property type="entry name" value="secretion proteins EscU"/>
    <property type="match status" value="1"/>
</dbReference>
<dbReference type="InterPro" id="IPR029025">
    <property type="entry name" value="T3SS_substrate_exporter_C"/>
</dbReference>
<dbReference type="PANTHER" id="PTHR30531">
    <property type="entry name" value="FLAGELLAR BIOSYNTHETIC PROTEIN FLHB"/>
    <property type="match status" value="1"/>
</dbReference>
<feature type="compositionally biased region" description="Gly residues" evidence="1">
    <location>
        <begin position="14"/>
        <end position="24"/>
    </location>
</feature>
<evidence type="ECO:0008006" key="4">
    <source>
        <dbReference type="Google" id="ProtNLM"/>
    </source>
</evidence>
<name>A0A8J4SKH5_9STRA</name>
<proteinExistence type="predicted"/>
<dbReference type="SUPFAM" id="SSF160544">
    <property type="entry name" value="EscU C-terminal domain-like"/>
    <property type="match status" value="1"/>
</dbReference>
<feature type="region of interest" description="Disordered" evidence="1">
    <location>
        <begin position="116"/>
        <end position="170"/>
    </location>
</feature>
<dbReference type="GO" id="GO:0005886">
    <property type="term" value="C:plasma membrane"/>
    <property type="evidence" value="ECO:0007669"/>
    <property type="project" value="TreeGrafter"/>
</dbReference>
<protein>
    <recommendedName>
        <fullName evidence="4">Flagellar biosynthesis protein</fullName>
    </recommendedName>
</protein>
<reference evidence="2" key="2">
    <citation type="submission" date="2020-02" db="EMBL/GenBank/DDBJ databases">
        <authorList>
            <person name="Studholme D.J."/>
        </authorList>
    </citation>
    <scope>NUCLEOTIDE SEQUENCE</scope>
    <source>
        <strain evidence="2">00238/432</strain>
    </source>
</reference>
<dbReference type="Proteomes" id="UP000702964">
    <property type="component" value="Unassembled WGS sequence"/>
</dbReference>
<dbReference type="GO" id="GO:0009306">
    <property type="term" value="P:protein secretion"/>
    <property type="evidence" value="ECO:0007669"/>
    <property type="project" value="InterPro"/>
</dbReference>
<accession>A0A8J4SKH5</accession>
<reference evidence="2" key="1">
    <citation type="journal article" date="2015" name="Genom Data">
        <title>Draft genome sequences of Phytophthora kernoviae and Phytophthora ramorum lineage EU2 from Scotland.</title>
        <authorList>
            <person name="Sambles C."/>
            <person name="Schlenzig A."/>
            <person name="O'Neill P."/>
            <person name="Grant M."/>
            <person name="Studholme D.J."/>
        </authorList>
    </citation>
    <scope>NUCLEOTIDE SEQUENCE</scope>
    <source>
        <strain evidence="2">00238/432</strain>
    </source>
</reference>
<evidence type="ECO:0000313" key="3">
    <source>
        <dbReference type="Proteomes" id="UP000702964"/>
    </source>
</evidence>